<sequence length="83" mass="10191">MELSPNYRIPLFFTIPHRTTLFYFLSSVLYKMKSWRFSSIYVQSNMFPVKLKNCCLPRHWRWVYEFLGEVPFFLSFFCVSKEN</sequence>
<evidence type="ECO:0000313" key="2">
    <source>
        <dbReference type="Proteomes" id="UP000824120"/>
    </source>
</evidence>
<name>A0A9J6AMG5_SOLCO</name>
<reference evidence="1 2" key="1">
    <citation type="submission" date="2020-09" db="EMBL/GenBank/DDBJ databases">
        <title>De no assembly of potato wild relative species, Solanum commersonii.</title>
        <authorList>
            <person name="Cho K."/>
        </authorList>
    </citation>
    <scope>NUCLEOTIDE SEQUENCE [LARGE SCALE GENOMIC DNA]</scope>
    <source>
        <strain evidence="1">LZ3.2</strain>
        <tissue evidence="1">Leaf</tissue>
    </source>
</reference>
<proteinExistence type="predicted"/>
<protein>
    <submittedName>
        <fullName evidence="1">Uncharacterized protein</fullName>
    </submittedName>
</protein>
<dbReference type="AlphaFoldDB" id="A0A9J6AMG5"/>
<keyword evidence="2" id="KW-1185">Reference proteome</keyword>
<gene>
    <name evidence="1" type="ORF">H5410_010766</name>
</gene>
<evidence type="ECO:0000313" key="1">
    <source>
        <dbReference type="EMBL" id="KAG5625548.1"/>
    </source>
</evidence>
<comment type="caution">
    <text evidence="1">The sequence shown here is derived from an EMBL/GenBank/DDBJ whole genome shotgun (WGS) entry which is preliminary data.</text>
</comment>
<dbReference type="Proteomes" id="UP000824120">
    <property type="component" value="Chromosome 2"/>
</dbReference>
<accession>A0A9J6AMG5</accession>
<dbReference type="EMBL" id="JACXVP010000002">
    <property type="protein sequence ID" value="KAG5625548.1"/>
    <property type="molecule type" value="Genomic_DNA"/>
</dbReference>
<organism evidence="1 2">
    <name type="scientific">Solanum commersonii</name>
    <name type="common">Commerson's wild potato</name>
    <name type="synonym">Commerson's nightshade</name>
    <dbReference type="NCBI Taxonomy" id="4109"/>
    <lineage>
        <taxon>Eukaryota</taxon>
        <taxon>Viridiplantae</taxon>
        <taxon>Streptophyta</taxon>
        <taxon>Embryophyta</taxon>
        <taxon>Tracheophyta</taxon>
        <taxon>Spermatophyta</taxon>
        <taxon>Magnoliopsida</taxon>
        <taxon>eudicotyledons</taxon>
        <taxon>Gunneridae</taxon>
        <taxon>Pentapetalae</taxon>
        <taxon>asterids</taxon>
        <taxon>lamiids</taxon>
        <taxon>Solanales</taxon>
        <taxon>Solanaceae</taxon>
        <taxon>Solanoideae</taxon>
        <taxon>Solaneae</taxon>
        <taxon>Solanum</taxon>
    </lineage>
</organism>